<dbReference type="EMBL" id="AWSU01000010">
    <property type="protein sequence ID" value="ERI80659.1"/>
    <property type="molecule type" value="Genomic_DNA"/>
</dbReference>
<evidence type="ECO:0000313" key="1">
    <source>
        <dbReference type="EMBL" id="ERI80659.1"/>
    </source>
</evidence>
<proteinExistence type="predicted"/>
<gene>
    <name evidence="1" type="ORF">CLOSYM_00103</name>
</gene>
<dbReference type="AlphaFoldDB" id="A0ABC9U409"/>
<reference evidence="1 2" key="1">
    <citation type="submission" date="2013-07" db="EMBL/GenBank/DDBJ databases">
        <authorList>
            <person name="Weinstock G."/>
            <person name="Sodergren E."/>
            <person name="Wylie T."/>
            <person name="Fulton L."/>
            <person name="Fulton R."/>
            <person name="Fronick C."/>
            <person name="O'Laughlin M."/>
            <person name="Godfrey J."/>
            <person name="Miner T."/>
            <person name="Herter B."/>
            <person name="Appelbaum E."/>
            <person name="Cordes M."/>
            <person name="Lek S."/>
            <person name="Wollam A."/>
            <person name="Pepin K.H."/>
            <person name="Palsikar V.B."/>
            <person name="Mitreva M."/>
            <person name="Wilson R.K."/>
        </authorList>
    </citation>
    <scope>NUCLEOTIDE SEQUENCE [LARGE SCALE GENOMIC DNA]</scope>
    <source>
        <strain evidence="1 2">ATCC 14940</strain>
    </source>
</reference>
<evidence type="ECO:0000313" key="2">
    <source>
        <dbReference type="Proteomes" id="UP000016491"/>
    </source>
</evidence>
<comment type="caution">
    <text evidence="1">The sequence shown here is derived from an EMBL/GenBank/DDBJ whole genome shotgun (WGS) entry which is preliminary data.</text>
</comment>
<accession>A0ABC9U409</accession>
<sequence length="44" mass="5332">MIEMTKTQQSLIADRNIFNNELMIPADDLYILHNDFFFMLSNWH</sequence>
<name>A0ABC9U409_CLOSY</name>
<organism evidence="1 2">
    <name type="scientific">[Clostridium] symbiosum ATCC 14940</name>
    <dbReference type="NCBI Taxonomy" id="411472"/>
    <lineage>
        <taxon>Bacteria</taxon>
        <taxon>Bacillati</taxon>
        <taxon>Bacillota</taxon>
        <taxon>Clostridia</taxon>
        <taxon>Lachnospirales</taxon>
        <taxon>Lachnospiraceae</taxon>
        <taxon>Otoolea</taxon>
    </lineage>
</organism>
<protein>
    <submittedName>
        <fullName evidence="1">Uncharacterized protein</fullName>
    </submittedName>
</protein>
<dbReference type="Proteomes" id="UP000016491">
    <property type="component" value="Unassembled WGS sequence"/>
</dbReference>